<name>A0A0S4KUC9_9BACT</name>
<proteinExistence type="inferred from homology"/>
<evidence type="ECO:0000256" key="4">
    <source>
        <dbReference type="ARBA" id="ARBA00022692"/>
    </source>
</evidence>
<keyword evidence="7 10" id="KW-0472">Membrane</keyword>
<evidence type="ECO:0000256" key="6">
    <source>
        <dbReference type="ARBA" id="ARBA00023077"/>
    </source>
</evidence>
<evidence type="ECO:0000256" key="7">
    <source>
        <dbReference type="ARBA" id="ARBA00023136"/>
    </source>
</evidence>
<dbReference type="PANTHER" id="PTHR30069:SF29">
    <property type="entry name" value="HEMOGLOBIN AND HEMOGLOBIN-HAPTOGLOBIN-BINDING PROTEIN 1-RELATED"/>
    <property type="match status" value="1"/>
</dbReference>
<dbReference type="InterPro" id="IPR039426">
    <property type="entry name" value="TonB-dep_rcpt-like"/>
</dbReference>
<dbReference type="GO" id="GO:0044718">
    <property type="term" value="P:siderophore transmembrane transport"/>
    <property type="evidence" value="ECO:0007669"/>
    <property type="project" value="TreeGrafter"/>
</dbReference>
<dbReference type="AlphaFoldDB" id="A0A0S4KUC9"/>
<evidence type="ECO:0000313" key="14">
    <source>
        <dbReference type="EMBL" id="CUQ66909.1"/>
    </source>
</evidence>
<dbReference type="Gene3D" id="2.170.130.10">
    <property type="entry name" value="TonB-dependent receptor, plug domain"/>
    <property type="match status" value="1"/>
</dbReference>
<keyword evidence="6 11" id="KW-0798">TonB box</keyword>
<evidence type="ECO:0000259" key="12">
    <source>
        <dbReference type="Pfam" id="PF00593"/>
    </source>
</evidence>
<accession>A0A0S4KUC9</accession>
<dbReference type="Proteomes" id="UP000066284">
    <property type="component" value="Chromosome 1"/>
</dbReference>
<keyword evidence="15" id="KW-1185">Reference proteome</keyword>
<evidence type="ECO:0000256" key="5">
    <source>
        <dbReference type="ARBA" id="ARBA00022729"/>
    </source>
</evidence>
<dbReference type="OrthoDB" id="9758929at2"/>
<dbReference type="Pfam" id="PF00593">
    <property type="entry name" value="TonB_dep_Rec_b-barrel"/>
    <property type="match status" value="1"/>
</dbReference>
<evidence type="ECO:0000259" key="13">
    <source>
        <dbReference type="Pfam" id="PF07715"/>
    </source>
</evidence>
<evidence type="ECO:0000256" key="10">
    <source>
        <dbReference type="PROSITE-ProRule" id="PRU01360"/>
    </source>
</evidence>
<evidence type="ECO:0000256" key="8">
    <source>
        <dbReference type="ARBA" id="ARBA00023170"/>
    </source>
</evidence>
<dbReference type="Gene3D" id="2.40.170.20">
    <property type="entry name" value="TonB-dependent receptor, beta-barrel domain"/>
    <property type="match status" value="1"/>
</dbReference>
<keyword evidence="8 14" id="KW-0675">Receptor</keyword>
<evidence type="ECO:0000313" key="15">
    <source>
        <dbReference type="Proteomes" id="UP000066284"/>
    </source>
</evidence>
<gene>
    <name evidence="14" type="ORF">NITINOP_1937</name>
</gene>
<evidence type="ECO:0000256" key="11">
    <source>
        <dbReference type="RuleBase" id="RU003357"/>
    </source>
</evidence>
<dbReference type="InterPro" id="IPR000531">
    <property type="entry name" value="Beta-barrel_TonB"/>
</dbReference>
<dbReference type="SUPFAM" id="SSF56935">
    <property type="entry name" value="Porins"/>
    <property type="match status" value="1"/>
</dbReference>
<feature type="domain" description="TonB-dependent receptor-like beta-barrel" evidence="12">
    <location>
        <begin position="305"/>
        <end position="648"/>
    </location>
</feature>
<dbReference type="PANTHER" id="PTHR30069">
    <property type="entry name" value="TONB-DEPENDENT OUTER MEMBRANE RECEPTOR"/>
    <property type="match status" value="1"/>
</dbReference>
<comment type="subcellular location">
    <subcellularLocation>
        <location evidence="1 10">Cell outer membrane</location>
        <topology evidence="1 10">Multi-pass membrane protein</topology>
    </subcellularLocation>
</comment>
<dbReference type="InterPro" id="IPR037066">
    <property type="entry name" value="Plug_dom_sf"/>
</dbReference>
<keyword evidence="9 10" id="KW-0998">Cell outer membrane</keyword>
<dbReference type="InterPro" id="IPR012910">
    <property type="entry name" value="Plug_dom"/>
</dbReference>
<keyword evidence="3 10" id="KW-1134">Transmembrane beta strand</keyword>
<feature type="domain" description="TonB-dependent receptor plug" evidence="13">
    <location>
        <begin position="70"/>
        <end position="179"/>
    </location>
</feature>
<keyword evidence="4 10" id="KW-0812">Transmembrane</keyword>
<evidence type="ECO:0000256" key="1">
    <source>
        <dbReference type="ARBA" id="ARBA00004571"/>
    </source>
</evidence>
<dbReference type="GO" id="GO:0009279">
    <property type="term" value="C:cell outer membrane"/>
    <property type="evidence" value="ECO:0007669"/>
    <property type="project" value="UniProtKB-SubCell"/>
</dbReference>
<sequence>MFGTADRIGVRSVRITLRAIITASFLALSLTSVLVSARAEPMETDHGSSDVFSLLKEESVSTALRREQPISQAPSNVYVITAEDIRHSGAVDVPTLLRRIPGIEVMQVTGADFNVSVRGNNQLFANKLLVLVDGRSVYIDVQGFVFWKGLPITLPEIKQIEVIKGPIAALYGFNAYDGVINIITKTPDEMKGTTLQVGGGEIGTVSTSAIHAGVTGKFKYRVSGGYDQTHQWRDRDTLAHRSSKFNAQVEYLLPDQSNVTLSSGLVHMNPHDGPVVGVGNTILTPEVALPYVNVSYDRPDLFLRAYWNGFFADAAAIPHPLLQPFITITDRGGNSNLGFASNTYNVEAQHSVSIGTIGRLTYGLNYRYNTLSCDCTASFEREHRLGAYVQAEWSVLPSVTVIGGLRYDLHSEINPTYSPRLAVLYTPVPGHTLRAQASVGYRPPTLFETYQDVRLNPLVPNPFLPASSRILGSRNLHPEEILSYEVGYQGWFYRHRLRLRADAFFNRSSDLIGRSSTSAVTNTVNTGSTEIYGAEAGLEFQASSWLTGFVNYSYQHIKKNTEGLARRGAPHSKVNVGLRAEWLNGLSGEAVLHYVGSATYPVSDSFDIFNVSPGTRVGGYTLLNLRAGYRFWEQDTEAGSRRSAELAVSAFNVLDDHREHPLGDLIGRRVMGWLTLKF</sequence>
<dbReference type="PROSITE" id="PS52016">
    <property type="entry name" value="TONB_DEPENDENT_REC_3"/>
    <property type="match status" value="1"/>
</dbReference>
<evidence type="ECO:0000256" key="2">
    <source>
        <dbReference type="ARBA" id="ARBA00022448"/>
    </source>
</evidence>
<dbReference type="EMBL" id="LN885086">
    <property type="protein sequence ID" value="CUQ66909.1"/>
    <property type="molecule type" value="Genomic_DNA"/>
</dbReference>
<organism evidence="14 15">
    <name type="scientific">Candidatus Nitrospira inopinata</name>
    <dbReference type="NCBI Taxonomy" id="1715989"/>
    <lineage>
        <taxon>Bacteria</taxon>
        <taxon>Pseudomonadati</taxon>
        <taxon>Nitrospirota</taxon>
        <taxon>Nitrospiria</taxon>
        <taxon>Nitrospirales</taxon>
        <taxon>Nitrospiraceae</taxon>
        <taxon>Nitrospira</taxon>
    </lineage>
</organism>
<dbReference type="STRING" id="1715989.NITINOP_1937"/>
<dbReference type="Pfam" id="PF07715">
    <property type="entry name" value="Plug"/>
    <property type="match status" value="1"/>
</dbReference>
<comment type="similarity">
    <text evidence="10 11">Belongs to the TonB-dependent receptor family.</text>
</comment>
<dbReference type="GO" id="GO:0015344">
    <property type="term" value="F:siderophore uptake transmembrane transporter activity"/>
    <property type="evidence" value="ECO:0007669"/>
    <property type="project" value="TreeGrafter"/>
</dbReference>
<protein>
    <submittedName>
        <fullName evidence="14">Putative TonB-dependent receptor</fullName>
    </submittedName>
</protein>
<dbReference type="InterPro" id="IPR036942">
    <property type="entry name" value="Beta-barrel_TonB_sf"/>
</dbReference>
<keyword evidence="2 10" id="KW-0813">Transport</keyword>
<keyword evidence="5" id="KW-0732">Signal</keyword>
<evidence type="ECO:0000256" key="3">
    <source>
        <dbReference type="ARBA" id="ARBA00022452"/>
    </source>
</evidence>
<evidence type="ECO:0000256" key="9">
    <source>
        <dbReference type="ARBA" id="ARBA00023237"/>
    </source>
</evidence>
<dbReference type="KEGG" id="nio:NITINOP_1937"/>
<dbReference type="CDD" id="cd01347">
    <property type="entry name" value="ligand_gated_channel"/>
    <property type="match status" value="1"/>
</dbReference>
<reference evidence="15" key="1">
    <citation type="submission" date="2015-09" db="EMBL/GenBank/DDBJ databases">
        <authorList>
            <person name="Daims H."/>
        </authorList>
    </citation>
    <scope>NUCLEOTIDE SEQUENCE [LARGE SCALE GENOMIC DNA]</scope>
</reference>